<dbReference type="GO" id="GO:0046872">
    <property type="term" value="F:metal ion binding"/>
    <property type="evidence" value="ECO:0007669"/>
    <property type="project" value="UniProtKB-KW"/>
</dbReference>
<keyword evidence="9" id="KW-0479">Metal-binding</keyword>
<dbReference type="SMART" id="SM00065">
    <property type="entry name" value="GAF"/>
    <property type="match status" value="1"/>
</dbReference>
<evidence type="ECO:0000256" key="9">
    <source>
        <dbReference type="ARBA" id="ARBA00022723"/>
    </source>
</evidence>
<dbReference type="Gene3D" id="3.30.450.40">
    <property type="match status" value="1"/>
</dbReference>
<evidence type="ECO:0000313" key="21">
    <source>
        <dbReference type="Proteomes" id="UP000027778"/>
    </source>
</evidence>
<keyword evidence="14" id="KW-0902">Two-component regulatory system</keyword>
<dbReference type="SUPFAM" id="SSF55781">
    <property type="entry name" value="GAF domain-like"/>
    <property type="match status" value="1"/>
</dbReference>
<dbReference type="Pfam" id="PF02518">
    <property type="entry name" value="HATPase_c"/>
    <property type="match status" value="1"/>
</dbReference>
<dbReference type="InterPro" id="IPR004358">
    <property type="entry name" value="Sig_transdc_His_kin-like_C"/>
</dbReference>
<evidence type="ECO:0000256" key="15">
    <source>
        <dbReference type="ARBA" id="ARBA00023014"/>
    </source>
</evidence>
<keyword evidence="8" id="KW-0808">Transferase</keyword>
<evidence type="ECO:0000256" key="16">
    <source>
        <dbReference type="ARBA" id="ARBA00024827"/>
    </source>
</evidence>
<keyword evidence="6" id="KW-0004">4Fe-4S</keyword>
<feature type="domain" description="Histidine kinase" evidence="19">
    <location>
        <begin position="187"/>
        <end position="372"/>
    </location>
</feature>
<evidence type="ECO:0000256" key="18">
    <source>
        <dbReference type="SAM" id="Coils"/>
    </source>
</evidence>
<dbReference type="GO" id="GO:0000155">
    <property type="term" value="F:phosphorelay sensor kinase activity"/>
    <property type="evidence" value="ECO:0007669"/>
    <property type="project" value="InterPro"/>
</dbReference>
<name>A0A073KBX2_9BACI</name>
<dbReference type="InterPro" id="IPR029016">
    <property type="entry name" value="GAF-like_dom_sf"/>
</dbReference>
<evidence type="ECO:0000256" key="8">
    <source>
        <dbReference type="ARBA" id="ARBA00022679"/>
    </source>
</evidence>
<keyword evidence="18" id="KW-0175">Coiled coil</keyword>
<dbReference type="InterPro" id="IPR011712">
    <property type="entry name" value="Sig_transdc_His_kin_sub3_dim/P"/>
</dbReference>
<dbReference type="GO" id="GO:0005524">
    <property type="term" value="F:ATP binding"/>
    <property type="evidence" value="ECO:0007669"/>
    <property type="project" value="UniProtKB-KW"/>
</dbReference>
<dbReference type="InterPro" id="IPR003018">
    <property type="entry name" value="GAF"/>
</dbReference>
<dbReference type="PROSITE" id="PS50109">
    <property type="entry name" value="HIS_KIN"/>
    <property type="match status" value="1"/>
</dbReference>
<evidence type="ECO:0000256" key="4">
    <source>
        <dbReference type="ARBA" id="ARBA00012438"/>
    </source>
</evidence>
<evidence type="ECO:0000256" key="14">
    <source>
        <dbReference type="ARBA" id="ARBA00023012"/>
    </source>
</evidence>
<dbReference type="Gene3D" id="3.30.565.10">
    <property type="entry name" value="Histidine kinase-like ATPase, C-terminal domain"/>
    <property type="match status" value="1"/>
</dbReference>
<dbReference type="InterPro" id="IPR005467">
    <property type="entry name" value="His_kinase_dom"/>
</dbReference>
<evidence type="ECO:0000256" key="11">
    <source>
        <dbReference type="ARBA" id="ARBA00022777"/>
    </source>
</evidence>
<gene>
    <name evidence="20" type="ORF">BAGA_05075</name>
</gene>
<evidence type="ECO:0000256" key="1">
    <source>
        <dbReference type="ARBA" id="ARBA00000085"/>
    </source>
</evidence>
<sequence length="372" mass="42831">MNYDEKEMRRLGALKEIAELLNEATDLQEMLEKVLHTLLQVMNLQTGWIFFIDEKGTHRMLVDRNLPPALTWQEKKPMCEGDCWCVNRFVNGRLEKATNIIECKRIEDAIEYNWGETEEITHHATIPLRAGVEKFGLLNVASPHKMHFIEEELALLEAIAFQIGTTIQRIRLVEKERKYVVVAERNRLARDLHDSVKQLLFSIMLTARGTLDMTRNKELQEMLSYIGELSQEALQEMTLLIWQLRPEGLEKGLAEAVQNYGKLLGIQVAIRIDGVISIGDEIEEVLWRVSQEALHNCKKHASCKIVSVHLKIENQKLYFQIVDDGIGFMKEKVRESALGLKSMKERIELMNGTFRLKTEPGKGTTIEIRLPV</sequence>
<dbReference type="Gene3D" id="1.20.5.1930">
    <property type="match status" value="1"/>
</dbReference>
<dbReference type="InterPro" id="IPR036890">
    <property type="entry name" value="HATPase_C_sf"/>
</dbReference>
<dbReference type="PRINTS" id="PR00344">
    <property type="entry name" value="BCTRLSENSOR"/>
</dbReference>
<protein>
    <recommendedName>
        <fullName evidence="5">Oxygen sensor histidine kinase NreB</fullName>
        <ecNumber evidence="4">2.7.13.3</ecNumber>
    </recommendedName>
    <alternativeName>
        <fullName evidence="17">Nitrogen regulation protein B</fullName>
    </alternativeName>
</protein>
<dbReference type="PANTHER" id="PTHR24421">
    <property type="entry name" value="NITRATE/NITRITE SENSOR PROTEIN NARX-RELATED"/>
    <property type="match status" value="1"/>
</dbReference>
<evidence type="ECO:0000256" key="6">
    <source>
        <dbReference type="ARBA" id="ARBA00022485"/>
    </source>
</evidence>
<dbReference type="SUPFAM" id="SSF55874">
    <property type="entry name" value="ATPase domain of HSP90 chaperone/DNA topoisomerase II/histidine kinase"/>
    <property type="match status" value="1"/>
</dbReference>
<comment type="caution">
    <text evidence="20">The sequence shown here is derived from an EMBL/GenBank/DDBJ whole genome shotgun (WGS) entry which is preliminary data.</text>
</comment>
<comment type="subcellular location">
    <subcellularLocation>
        <location evidence="3">Cytoplasm</location>
    </subcellularLocation>
</comment>
<evidence type="ECO:0000256" key="13">
    <source>
        <dbReference type="ARBA" id="ARBA00023004"/>
    </source>
</evidence>
<evidence type="ECO:0000256" key="17">
    <source>
        <dbReference type="ARBA" id="ARBA00030800"/>
    </source>
</evidence>
<evidence type="ECO:0000313" key="20">
    <source>
        <dbReference type="EMBL" id="KEK24075.1"/>
    </source>
</evidence>
<evidence type="ECO:0000256" key="10">
    <source>
        <dbReference type="ARBA" id="ARBA00022741"/>
    </source>
</evidence>
<dbReference type="InterPro" id="IPR003594">
    <property type="entry name" value="HATPase_dom"/>
</dbReference>
<dbReference type="SMART" id="SM00387">
    <property type="entry name" value="HATPase_c"/>
    <property type="match status" value="1"/>
</dbReference>
<dbReference type="GO" id="GO:0016020">
    <property type="term" value="C:membrane"/>
    <property type="evidence" value="ECO:0007669"/>
    <property type="project" value="InterPro"/>
</dbReference>
<comment type="function">
    <text evidence="16">Member of the two-component regulatory system NreB/NreC involved in the control of dissimilatory nitrate/nitrite reduction in response to oxygen. NreB functions as a direct oxygen sensor histidine kinase which is autophosphorylated, in the absence of oxygen, probably at the conserved histidine residue, and transfers its phosphate group probably to a conserved aspartate residue of NreC. NreB/NreC activates the expression of the nitrate (narGHJI) and nitrite (nir) reductase operons, as well as the putative nitrate transporter gene narT.</text>
</comment>
<dbReference type="CDD" id="cd16917">
    <property type="entry name" value="HATPase_UhpB-NarQ-NarX-like"/>
    <property type="match status" value="1"/>
</dbReference>
<dbReference type="GO" id="GO:0046983">
    <property type="term" value="F:protein dimerization activity"/>
    <property type="evidence" value="ECO:0007669"/>
    <property type="project" value="InterPro"/>
</dbReference>
<dbReference type="RefSeq" id="WP_033674931.1">
    <property type="nucleotide sequence ID" value="NZ_JOTM01000010.1"/>
</dbReference>
<dbReference type="PANTHER" id="PTHR24421:SF40">
    <property type="entry name" value="SENSOR HISTIDINE KINASE YHCY"/>
    <property type="match status" value="1"/>
</dbReference>
<dbReference type="AlphaFoldDB" id="A0A073KBX2"/>
<feature type="coiled-coil region" evidence="18">
    <location>
        <begin position="3"/>
        <end position="37"/>
    </location>
</feature>
<dbReference type="Pfam" id="PF13185">
    <property type="entry name" value="GAF_2"/>
    <property type="match status" value="1"/>
</dbReference>
<evidence type="ECO:0000256" key="12">
    <source>
        <dbReference type="ARBA" id="ARBA00022840"/>
    </source>
</evidence>
<keyword evidence="11 20" id="KW-0418">Kinase</keyword>
<keyword evidence="10" id="KW-0547">Nucleotide-binding</keyword>
<dbReference type="eggNOG" id="COG4585">
    <property type="taxonomic scope" value="Bacteria"/>
</dbReference>
<keyword evidence="7" id="KW-0963">Cytoplasm</keyword>
<dbReference type="GO" id="GO:0005737">
    <property type="term" value="C:cytoplasm"/>
    <property type="evidence" value="ECO:0007669"/>
    <property type="project" value="UniProtKB-SubCell"/>
</dbReference>
<dbReference type="InterPro" id="IPR050482">
    <property type="entry name" value="Sensor_HK_TwoCompSys"/>
</dbReference>
<keyword evidence="13" id="KW-0408">Iron</keyword>
<evidence type="ECO:0000256" key="5">
    <source>
        <dbReference type="ARBA" id="ARBA00017322"/>
    </source>
</evidence>
<dbReference type="eggNOG" id="COG2203">
    <property type="taxonomic scope" value="Bacteria"/>
</dbReference>
<dbReference type="EMBL" id="JOTM01000010">
    <property type="protein sequence ID" value="KEK24075.1"/>
    <property type="molecule type" value="Genomic_DNA"/>
</dbReference>
<comment type="cofactor">
    <cofactor evidence="2">
        <name>[4Fe-4S] cluster</name>
        <dbReference type="ChEBI" id="CHEBI:49883"/>
    </cofactor>
</comment>
<keyword evidence="15" id="KW-0411">Iron-sulfur</keyword>
<reference evidence="20 21" key="1">
    <citation type="submission" date="2014-06" db="EMBL/GenBank/DDBJ databases">
        <title>Draft genome sequence of Bacillus gaemokensis JCM 15801 (MCCC 1A00707).</title>
        <authorList>
            <person name="Lai Q."/>
            <person name="Liu Y."/>
            <person name="Shao Z."/>
        </authorList>
    </citation>
    <scope>NUCLEOTIDE SEQUENCE [LARGE SCALE GENOMIC DNA]</scope>
    <source>
        <strain evidence="20 21">JCM 15801</strain>
    </source>
</reference>
<comment type="catalytic activity">
    <reaction evidence="1">
        <text>ATP + protein L-histidine = ADP + protein N-phospho-L-histidine.</text>
        <dbReference type="EC" id="2.7.13.3"/>
    </reaction>
</comment>
<proteinExistence type="predicted"/>
<dbReference type="Pfam" id="PF07730">
    <property type="entry name" value="HisKA_3"/>
    <property type="match status" value="1"/>
</dbReference>
<keyword evidence="12" id="KW-0067">ATP-binding</keyword>
<dbReference type="Proteomes" id="UP000027778">
    <property type="component" value="Unassembled WGS sequence"/>
</dbReference>
<dbReference type="STRING" id="574375.AZF08_16190"/>
<evidence type="ECO:0000256" key="2">
    <source>
        <dbReference type="ARBA" id="ARBA00001966"/>
    </source>
</evidence>
<keyword evidence="21" id="KW-1185">Reference proteome</keyword>
<evidence type="ECO:0000259" key="19">
    <source>
        <dbReference type="PROSITE" id="PS50109"/>
    </source>
</evidence>
<evidence type="ECO:0000256" key="3">
    <source>
        <dbReference type="ARBA" id="ARBA00004496"/>
    </source>
</evidence>
<accession>A0A073KBX2</accession>
<dbReference type="GO" id="GO:0051539">
    <property type="term" value="F:4 iron, 4 sulfur cluster binding"/>
    <property type="evidence" value="ECO:0007669"/>
    <property type="project" value="UniProtKB-KW"/>
</dbReference>
<dbReference type="EC" id="2.7.13.3" evidence="4"/>
<evidence type="ECO:0000256" key="7">
    <source>
        <dbReference type="ARBA" id="ARBA00022490"/>
    </source>
</evidence>
<organism evidence="20 21">
    <name type="scientific">Bacillus gaemokensis</name>
    <dbReference type="NCBI Taxonomy" id="574375"/>
    <lineage>
        <taxon>Bacteria</taxon>
        <taxon>Bacillati</taxon>
        <taxon>Bacillota</taxon>
        <taxon>Bacilli</taxon>
        <taxon>Bacillales</taxon>
        <taxon>Bacillaceae</taxon>
        <taxon>Bacillus</taxon>
        <taxon>Bacillus cereus group</taxon>
    </lineage>
</organism>